<evidence type="ECO:0000256" key="1">
    <source>
        <dbReference type="SAM" id="MobiDB-lite"/>
    </source>
</evidence>
<proteinExistence type="predicted"/>
<feature type="region of interest" description="Disordered" evidence="1">
    <location>
        <begin position="175"/>
        <end position="209"/>
    </location>
</feature>
<reference evidence="2" key="1">
    <citation type="journal article" date="2020" name="Stud. Mycol.">
        <title>101 Dothideomycetes genomes: a test case for predicting lifestyles and emergence of pathogens.</title>
        <authorList>
            <person name="Haridas S."/>
            <person name="Albert R."/>
            <person name="Binder M."/>
            <person name="Bloem J."/>
            <person name="Labutti K."/>
            <person name="Salamov A."/>
            <person name="Andreopoulos B."/>
            <person name="Baker S."/>
            <person name="Barry K."/>
            <person name="Bills G."/>
            <person name="Bluhm B."/>
            <person name="Cannon C."/>
            <person name="Castanera R."/>
            <person name="Culley D."/>
            <person name="Daum C."/>
            <person name="Ezra D."/>
            <person name="Gonzalez J."/>
            <person name="Henrissat B."/>
            <person name="Kuo A."/>
            <person name="Liang C."/>
            <person name="Lipzen A."/>
            <person name="Lutzoni F."/>
            <person name="Magnuson J."/>
            <person name="Mondo S."/>
            <person name="Nolan M."/>
            <person name="Ohm R."/>
            <person name="Pangilinan J."/>
            <person name="Park H.-J."/>
            <person name="Ramirez L."/>
            <person name="Alfaro M."/>
            <person name="Sun H."/>
            <person name="Tritt A."/>
            <person name="Yoshinaga Y."/>
            <person name="Zwiers L.-H."/>
            <person name="Turgeon B."/>
            <person name="Goodwin S."/>
            <person name="Spatafora J."/>
            <person name="Crous P."/>
            <person name="Grigoriev I."/>
        </authorList>
    </citation>
    <scope>NUCLEOTIDE SEQUENCE</scope>
    <source>
        <strain evidence="2">CBS 121739</strain>
    </source>
</reference>
<dbReference type="AlphaFoldDB" id="A0A6A6W3F8"/>
<evidence type="ECO:0000313" key="3">
    <source>
        <dbReference type="Proteomes" id="UP000799437"/>
    </source>
</evidence>
<dbReference type="RefSeq" id="XP_033598022.1">
    <property type="nucleotide sequence ID" value="XM_033747355.1"/>
</dbReference>
<gene>
    <name evidence="2" type="ORF">EJ05DRAFT_503028</name>
</gene>
<dbReference type="EMBL" id="ML996577">
    <property type="protein sequence ID" value="KAF2755571.1"/>
    <property type="molecule type" value="Genomic_DNA"/>
</dbReference>
<protein>
    <submittedName>
        <fullName evidence="2">Uncharacterized protein</fullName>
    </submittedName>
</protein>
<accession>A0A6A6W3F8</accession>
<evidence type="ECO:0000313" key="2">
    <source>
        <dbReference type="EMBL" id="KAF2755571.1"/>
    </source>
</evidence>
<dbReference type="GeneID" id="54488409"/>
<keyword evidence="3" id="KW-1185">Reference proteome</keyword>
<sequence>MPCVCHSKKDQNGCYEGWSLCAGEALTIKSCELHCGFEVCLKGPPKKHKFGTPLKLRRHVANVHGLDLNSIGVRLDEDSIDADTGEKVSFRDAKASFASSRKARQKRRIQRAASRRLGRHLDGTNNPLALLEFQKLESHESFVPGKCQALDDVFWTMEAERKRKIIDRRQNKAAARARSRGVLPKRVPCHGPRKTGANTIKLTRPPPPSTPNDIAGLFEGLTVHDNKPNRGKYEPGSKFLKQKRVRAKRMTRSERQEAANLVRDMKTLNMGNSTGMKTEHITEHQSSLPMILE</sequence>
<organism evidence="2 3">
    <name type="scientific">Pseudovirgaria hyperparasitica</name>
    <dbReference type="NCBI Taxonomy" id="470096"/>
    <lineage>
        <taxon>Eukaryota</taxon>
        <taxon>Fungi</taxon>
        <taxon>Dikarya</taxon>
        <taxon>Ascomycota</taxon>
        <taxon>Pezizomycotina</taxon>
        <taxon>Dothideomycetes</taxon>
        <taxon>Dothideomycetes incertae sedis</taxon>
        <taxon>Acrospermales</taxon>
        <taxon>Acrospermaceae</taxon>
        <taxon>Pseudovirgaria</taxon>
    </lineage>
</organism>
<dbReference type="Proteomes" id="UP000799437">
    <property type="component" value="Unassembled WGS sequence"/>
</dbReference>
<name>A0A6A6W3F8_9PEZI</name>